<feature type="transmembrane region" description="Helical" evidence="5">
    <location>
        <begin position="166"/>
        <end position="184"/>
    </location>
</feature>
<dbReference type="InterPro" id="IPR036259">
    <property type="entry name" value="MFS_trans_sf"/>
</dbReference>
<reference evidence="6 7" key="1">
    <citation type="submission" date="2019-02" db="EMBL/GenBank/DDBJ databases">
        <title>Deep-cultivation of Planctomycetes and their phenomic and genomic characterization uncovers novel biology.</title>
        <authorList>
            <person name="Wiegand S."/>
            <person name="Jogler M."/>
            <person name="Boedeker C."/>
            <person name="Pinto D."/>
            <person name="Vollmers J."/>
            <person name="Rivas-Marin E."/>
            <person name="Kohn T."/>
            <person name="Peeters S.H."/>
            <person name="Heuer A."/>
            <person name="Rast P."/>
            <person name="Oberbeckmann S."/>
            <person name="Bunk B."/>
            <person name="Jeske O."/>
            <person name="Meyerdierks A."/>
            <person name="Storesund J.E."/>
            <person name="Kallscheuer N."/>
            <person name="Luecker S."/>
            <person name="Lage O.M."/>
            <person name="Pohl T."/>
            <person name="Merkel B.J."/>
            <person name="Hornburger P."/>
            <person name="Mueller R.-W."/>
            <person name="Bruemmer F."/>
            <person name="Labrenz M."/>
            <person name="Spormann A.M."/>
            <person name="Op den Camp H."/>
            <person name="Overmann J."/>
            <person name="Amann R."/>
            <person name="Jetten M.S.M."/>
            <person name="Mascher T."/>
            <person name="Medema M.H."/>
            <person name="Devos D.P."/>
            <person name="Kaster A.-K."/>
            <person name="Ovreas L."/>
            <person name="Rohde M."/>
            <person name="Galperin M.Y."/>
            <person name="Jogler C."/>
        </authorList>
    </citation>
    <scope>NUCLEOTIDE SEQUENCE [LARGE SCALE GENOMIC DNA]</scope>
    <source>
        <strain evidence="6 7">Pan216</strain>
    </source>
</reference>
<proteinExistence type="predicted"/>
<evidence type="ECO:0000256" key="2">
    <source>
        <dbReference type="ARBA" id="ARBA00022692"/>
    </source>
</evidence>
<dbReference type="OrthoDB" id="9816124at2"/>
<dbReference type="AlphaFoldDB" id="A0A518B5Q4"/>
<dbReference type="GO" id="GO:0022857">
    <property type="term" value="F:transmembrane transporter activity"/>
    <property type="evidence" value="ECO:0007669"/>
    <property type="project" value="InterPro"/>
</dbReference>
<dbReference type="Gene3D" id="1.20.1250.20">
    <property type="entry name" value="MFS general substrate transporter like domains"/>
    <property type="match status" value="1"/>
</dbReference>
<dbReference type="InterPro" id="IPR011701">
    <property type="entry name" value="MFS"/>
</dbReference>
<feature type="transmembrane region" description="Helical" evidence="5">
    <location>
        <begin position="74"/>
        <end position="91"/>
    </location>
</feature>
<feature type="transmembrane region" description="Helical" evidence="5">
    <location>
        <begin position="289"/>
        <end position="310"/>
    </location>
</feature>
<feature type="transmembrane region" description="Helical" evidence="5">
    <location>
        <begin position="16"/>
        <end position="37"/>
    </location>
</feature>
<dbReference type="PANTHER" id="PTHR23530">
    <property type="entry name" value="TRANSPORT PROTEIN-RELATED"/>
    <property type="match status" value="1"/>
</dbReference>
<dbReference type="PANTHER" id="PTHR23530:SF1">
    <property type="entry name" value="PERMEASE, MAJOR FACILITATOR SUPERFAMILY-RELATED"/>
    <property type="match status" value="1"/>
</dbReference>
<keyword evidence="7" id="KW-1185">Reference proteome</keyword>
<dbReference type="InterPro" id="IPR053160">
    <property type="entry name" value="MFS_DHA3_Transporter"/>
</dbReference>
<dbReference type="GO" id="GO:0016020">
    <property type="term" value="C:membrane"/>
    <property type="evidence" value="ECO:0007669"/>
    <property type="project" value="UniProtKB-SubCell"/>
</dbReference>
<evidence type="ECO:0000256" key="1">
    <source>
        <dbReference type="ARBA" id="ARBA00004141"/>
    </source>
</evidence>
<dbReference type="RefSeq" id="WP_145258971.1">
    <property type="nucleotide sequence ID" value="NZ_CP036279.1"/>
</dbReference>
<evidence type="ECO:0000313" key="7">
    <source>
        <dbReference type="Proteomes" id="UP000317093"/>
    </source>
</evidence>
<comment type="subcellular location">
    <subcellularLocation>
        <location evidence="1">Membrane</location>
        <topology evidence="1">Multi-pass membrane protein</topology>
    </subcellularLocation>
</comment>
<sequence length="413" mass="44667">MLPPSSRSGLERNASLYPLYASLFAADFWLPVFFLYFSESLSLEAAILLESIYFAAVFLLEIPSGYFSDVIGRRITLVIAAATTALAYGLFFFATTFWQFALAQILLAGGIAFNRGTDVSFHFDTLASLEREEEFAPREALVARNTFAASAIASLGGGVIGWFSLSWAYAASLLAALGALLIALRFTEPAAHERPASYSRDFAKQIGRSLAHLRDPALAWIFLFSIFWVVLNHIPYEFYQPYIRLVEAKEGWSGRSTPLVAGLSSAGAMLVGAFVAARSTKLCQRIGTAPTMLISLVIQGAIIGVMSLMLDAWVVVMLFFRVVPRALATAPINVAVAPRVEQSLRATYLSLQSLVGRLAVSGVLAGLWLLPKDHSASTWDSLSVMLRAASVIAVVGLGLLLPTAGLARIDRAE</sequence>
<evidence type="ECO:0000256" key="3">
    <source>
        <dbReference type="ARBA" id="ARBA00022989"/>
    </source>
</evidence>
<evidence type="ECO:0000313" key="6">
    <source>
        <dbReference type="EMBL" id="QDU62311.1"/>
    </source>
</evidence>
<protein>
    <submittedName>
        <fullName evidence="6">Major Facilitator Superfamily protein</fullName>
    </submittedName>
</protein>
<dbReference type="Pfam" id="PF07690">
    <property type="entry name" value="MFS_1"/>
    <property type="match status" value="1"/>
</dbReference>
<name>A0A518B5Q4_9BACT</name>
<dbReference type="InterPro" id="IPR005829">
    <property type="entry name" value="Sugar_transporter_CS"/>
</dbReference>
<feature type="transmembrane region" description="Helical" evidence="5">
    <location>
        <begin position="316"/>
        <end position="336"/>
    </location>
</feature>
<feature type="transmembrane region" description="Helical" evidence="5">
    <location>
        <begin position="43"/>
        <end position="62"/>
    </location>
</feature>
<feature type="transmembrane region" description="Helical" evidence="5">
    <location>
        <begin position="256"/>
        <end position="277"/>
    </location>
</feature>
<dbReference type="KEGG" id="knv:Pan216_31780"/>
<keyword evidence="4 5" id="KW-0472">Membrane</keyword>
<gene>
    <name evidence="6" type="ORF">Pan216_31780</name>
</gene>
<feature type="transmembrane region" description="Helical" evidence="5">
    <location>
        <begin position="348"/>
        <end position="370"/>
    </location>
</feature>
<feature type="transmembrane region" description="Helical" evidence="5">
    <location>
        <begin position="382"/>
        <end position="401"/>
    </location>
</feature>
<dbReference type="EMBL" id="CP036279">
    <property type="protein sequence ID" value="QDU62311.1"/>
    <property type="molecule type" value="Genomic_DNA"/>
</dbReference>
<evidence type="ECO:0000256" key="5">
    <source>
        <dbReference type="SAM" id="Phobius"/>
    </source>
</evidence>
<keyword evidence="2 5" id="KW-0812">Transmembrane</keyword>
<accession>A0A518B5Q4</accession>
<feature type="transmembrane region" description="Helical" evidence="5">
    <location>
        <begin position="217"/>
        <end position="236"/>
    </location>
</feature>
<keyword evidence="3 5" id="KW-1133">Transmembrane helix</keyword>
<dbReference type="Proteomes" id="UP000317093">
    <property type="component" value="Chromosome"/>
</dbReference>
<dbReference type="PROSITE" id="PS00216">
    <property type="entry name" value="SUGAR_TRANSPORT_1"/>
    <property type="match status" value="1"/>
</dbReference>
<evidence type="ECO:0000256" key="4">
    <source>
        <dbReference type="ARBA" id="ARBA00023136"/>
    </source>
</evidence>
<organism evidence="6 7">
    <name type="scientific">Kolteria novifilia</name>
    <dbReference type="NCBI Taxonomy" id="2527975"/>
    <lineage>
        <taxon>Bacteria</taxon>
        <taxon>Pseudomonadati</taxon>
        <taxon>Planctomycetota</taxon>
        <taxon>Planctomycetia</taxon>
        <taxon>Kolteriales</taxon>
        <taxon>Kolteriaceae</taxon>
        <taxon>Kolteria</taxon>
    </lineage>
</organism>
<dbReference type="SUPFAM" id="SSF103473">
    <property type="entry name" value="MFS general substrate transporter"/>
    <property type="match status" value="1"/>
</dbReference>